<feature type="compositionally biased region" description="Basic and acidic residues" evidence="4">
    <location>
        <begin position="74"/>
        <end position="90"/>
    </location>
</feature>
<dbReference type="InterPro" id="IPR027417">
    <property type="entry name" value="P-loop_NTPase"/>
</dbReference>
<keyword evidence="1" id="KW-0808">Transferase</keyword>
<evidence type="ECO:0000256" key="4">
    <source>
        <dbReference type="SAM" id="MobiDB-lite"/>
    </source>
</evidence>
<feature type="compositionally biased region" description="Low complexity" evidence="4">
    <location>
        <begin position="123"/>
        <end position="135"/>
    </location>
</feature>
<keyword evidence="5" id="KW-1185">Reference proteome</keyword>
<feature type="compositionally biased region" description="Polar residues" evidence="4">
    <location>
        <begin position="502"/>
        <end position="540"/>
    </location>
</feature>
<dbReference type="GO" id="GO:0019205">
    <property type="term" value="F:nucleobase-containing compound kinase activity"/>
    <property type="evidence" value="ECO:0007669"/>
    <property type="project" value="InterPro"/>
</dbReference>
<feature type="region of interest" description="Disordered" evidence="4">
    <location>
        <begin position="69"/>
        <end position="140"/>
    </location>
</feature>
<evidence type="ECO:0000256" key="3">
    <source>
        <dbReference type="ARBA" id="ARBA00022777"/>
    </source>
</evidence>
<evidence type="ECO:0000256" key="2">
    <source>
        <dbReference type="ARBA" id="ARBA00022741"/>
    </source>
</evidence>
<dbReference type="AlphaFoldDB" id="A0A915CNA1"/>
<dbReference type="HAMAP" id="MF_00235">
    <property type="entry name" value="Adenylate_kinase_Adk"/>
    <property type="match status" value="1"/>
</dbReference>
<dbReference type="Gene3D" id="1.20.890.10">
    <property type="entry name" value="cAMP-dependent protein kinase regulatory subunit, dimerization-anchoring domain"/>
    <property type="match status" value="1"/>
</dbReference>
<keyword evidence="3" id="KW-0418">Kinase</keyword>
<dbReference type="GO" id="GO:0006139">
    <property type="term" value="P:nucleobase-containing compound metabolic process"/>
    <property type="evidence" value="ECO:0007669"/>
    <property type="project" value="InterPro"/>
</dbReference>
<dbReference type="PANTHER" id="PTHR23359">
    <property type="entry name" value="NUCLEOTIDE KINASE"/>
    <property type="match status" value="1"/>
</dbReference>
<feature type="region of interest" description="Disordered" evidence="4">
    <location>
        <begin position="362"/>
        <end position="555"/>
    </location>
</feature>
<dbReference type="SUPFAM" id="SSF47391">
    <property type="entry name" value="Dimerization-anchoring domain of cAMP-dependent PK regulatory subunit"/>
    <property type="match status" value="1"/>
</dbReference>
<feature type="compositionally biased region" description="Polar residues" evidence="4">
    <location>
        <begin position="406"/>
        <end position="425"/>
    </location>
</feature>
<feature type="compositionally biased region" description="Polar residues" evidence="4">
    <location>
        <begin position="438"/>
        <end position="469"/>
    </location>
</feature>
<accession>A0A915CNA1</accession>
<keyword evidence="2" id="KW-0547">Nucleotide-binding</keyword>
<dbReference type="Proteomes" id="UP000887574">
    <property type="component" value="Unplaced"/>
</dbReference>
<dbReference type="Gene3D" id="3.40.50.300">
    <property type="entry name" value="P-loop containing nucleotide triphosphate hydrolases"/>
    <property type="match status" value="2"/>
</dbReference>
<evidence type="ECO:0000313" key="6">
    <source>
        <dbReference type="WBParaSite" id="jg10798"/>
    </source>
</evidence>
<name>A0A915CNA1_9BILA</name>
<dbReference type="SUPFAM" id="SSF52540">
    <property type="entry name" value="P-loop containing nucleoside triphosphate hydrolases"/>
    <property type="match status" value="2"/>
</dbReference>
<dbReference type="Pfam" id="PF00406">
    <property type="entry name" value="ADK"/>
    <property type="match status" value="2"/>
</dbReference>
<organism evidence="5 6">
    <name type="scientific">Ditylenchus dipsaci</name>
    <dbReference type="NCBI Taxonomy" id="166011"/>
    <lineage>
        <taxon>Eukaryota</taxon>
        <taxon>Metazoa</taxon>
        <taxon>Ecdysozoa</taxon>
        <taxon>Nematoda</taxon>
        <taxon>Chromadorea</taxon>
        <taxon>Rhabditida</taxon>
        <taxon>Tylenchina</taxon>
        <taxon>Tylenchomorpha</taxon>
        <taxon>Sphaerularioidea</taxon>
        <taxon>Anguinidae</taxon>
        <taxon>Anguininae</taxon>
        <taxon>Ditylenchus</taxon>
    </lineage>
</organism>
<reference evidence="6" key="1">
    <citation type="submission" date="2022-11" db="UniProtKB">
        <authorList>
            <consortium name="WormBaseParasite"/>
        </authorList>
    </citation>
    <scope>IDENTIFICATION</scope>
</reference>
<feature type="compositionally biased region" description="Basic and acidic residues" evidence="4">
    <location>
        <begin position="545"/>
        <end position="554"/>
    </location>
</feature>
<dbReference type="InterPro" id="IPR000850">
    <property type="entry name" value="Adenylat/UMP-CMP_kin"/>
</dbReference>
<evidence type="ECO:0000313" key="5">
    <source>
        <dbReference type="Proteomes" id="UP000887574"/>
    </source>
</evidence>
<dbReference type="CDD" id="cd01428">
    <property type="entry name" value="ADK"/>
    <property type="match status" value="2"/>
</dbReference>
<dbReference type="WBParaSite" id="jg10798">
    <property type="protein sequence ID" value="jg10798"/>
    <property type="gene ID" value="jg10798"/>
</dbReference>
<proteinExistence type="inferred from homology"/>
<feature type="compositionally biased region" description="Polar residues" evidence="4">
    <location>
        <begin position="387"/>
        <end position="397"/>
    </location>
</feature>
<sequence>MGAEAKKYLQDHSIPQLFEGLMTGLIYNKPEDPINFLESAIHQIRGNPDLALKWDSFVDFKPEALPTSSTADKIATDRPEKGDKKSKSTDKLLGSSSKKTKPRLDNSSSPKTSRASDTKKKISQSSTSPKSGQSPHQNGYTKMLKKTSSMTSVSKAAEVARIPPDAPIILFIGGPGGGKTRYAAKVREMLEDQGLVHICMPDLIREGIAKYKDRFAEWREASERYQRGELIPNNLAQDLVKAEMGKHPFAKAYFLEGFPREARQVEDFERNVCPPVNMAMILDYDEDTLRRHMENRGLLKEVIDRRISEFKQKTLPSAKYFDDQRLLHLIPGEKDDSIIFERMQKLVIRALEAGVSAKEPITITPVMSGGQSPEIEADQQEPDGVNPSESQPSTSPIVMSLAGDESQPNTAHTPTASTPPVTNGISAVKRQTPVPSSPLATSSNSKRPETSGSPSTMQARRPSTQSLTSKPVEVVQQERKENGSVAGNPKAKRIEELALKSRSGSAASQASVKSRPGSISSVKSHAGNDVSTPTKHPQSPTTSVKTEKNEEKVEVPVTETTAALAAATISPSPNTANPSDRFPRGLPSNAPVILIIGAPGSEKSQFAQKIAKKYDGFIHISMGDLFRRKVLQNNEDELWTRIGKKMDVGEVIPMKICRELLYTTLHEIGTRSWGYVIEGYPRTLPQAEDIEAQLGRLDLAILIDCTEQYCKDTLKKRYLAAKEEGAERSDDEESVVKIRLGLFKQNTLPMLKYLDDKGKLRVIEGDGGVDKVFQEITNAIDNAVFIEDGGSGKSLNSSKQASVVDSPLK</sequence>
<protein>
    <submittedName>
        <fullName evidence="6">Adenylate kinase</fullName>
    </submittedName>
</protein>
<dbReference type="PRINTS" id="PR00094">
    <property type="entry name" value="ADENYLTKNASE"/>
</dbReference>
<dbReference type="GO" id="GO:0005524">
    <property type="term" value="F:ATP binding"/>
    <property type="evidence" value="ECO:0007669"/>
    <property type="project" value="InterPro"/>
</dbReference>
<dbReference type="CDD" id="cd22978">
    <property type="entry name" value="DD_AK5"/>
    <property type="match status" value="1"/>
</dbReference>
<evidence type="ECO:0000256" key="1">
    <source>
        <dbReference type="ARBA" id="ARBA00022679"/>
    </source>
</evidence>